<reference evidence="3" key="1">
    <citation type="submission" date="2025-08" db="UniProtKB">
        <authorList>
            <consortium name="RefSeq"/>
        </authorList>
    </citation>
    <scope>IDENTIFICATION</scope>
    <source>
        <tissue evidence="3">Whole body</tissue>
    </source>
</reference>
<proteinExistence type="predicted"/>
<dbReference type="GO" id="GO:0071897">
    <property type="term" value="P:DNA biosynthetic process"/>
    <property type="evidence" value="ECO:0007669"/>
    <property type="project" value="UniProtKB-ARBA"/>
</dbReference>
<evidence type="ECO:0000313" key="3">
    <source>
        <dbReference type="RefSeq" id="XP_024868106.1"/>
    </source>
</evidence>
<feature type="domain" description="Reverse transcriptase" evidence="1">
    <location>
        <begin position="46"/>
        <end position="161"/>
    </location>
</feature>
<dbReference type="InterPro" id="IPR000477">
    <property type="entry name" value="RT_dom"/>
</dbReference>
<keyword evidence="2" id="KW-1185">Reference proteome</keyword>
<dbReference type="PANTHER" id="PTHR47331:SF5">
    <property type="entry name" value="RIBONUCLEASE H"/>
    <property type="match status" value="1"/>
</dbReference>
<dbReference type="Pfam" id="PF00078">
    <property type="entry name" value="RVT_1"/>
    <property type="match status" value="1"/>
</dbReference>
<dbReference type="InterPro" id="IPR043502">
    <property type="entry name" value="DNA/RNA_pol_sf"/>
</dbReference>
<dbReference type="Gene3D" id="3.30.70.270">
    <property type="match status" value="1"/>
</dbReference>
<dbReference type="Gene3D" id="3.10.10.10">
    <property type="entry name" value="HIV Type 1 Reverse Transcriptase, subunit A, domain 1"/>
    <property type="match status" value="1"/>
</dbReference>
<protein>
    <submittedName>
        <fullName evidence="3">Uncharacterized protein LOC112452223</fullName>
    </submittedName>
</protein>
<sequence length="176" mass="19878">TTTKLRVVFNASSRGPDGLSINDTLLSGPKLQQDLLAILLRFRAGAIALTAEVKQMFRQIWISPEQCNYQRIIWRFSESDPILDYLLKTVTFGFSASPFLAIYCLLQLAHQYREKYPLAFTALLEALYVDDVVTSVRTVEQARALRDQLLSLLRSAGFELRKWSSSHPAALEGLDP</sequence>
<dbReference type="RefSeq" id="XP_024868106.1">
    <property type="nucleotide sequence ID" value="XM_025012338.1"/>
</dbReference>
<gene>
    <name evidence="3" type="primary">LOC112452223</name>
</gene>
<dbReference type="Proteomes" id="UP000504618">
    <property type="component" value="Unplaced"/>
</dbReference>
<evidence type="ECO:0000313" key="2">
    <source>
        <dbReference type="Proteomes" id="UP000504618"/>
    </source>
</evidence>
<accession>A0A6J1PFD1</accession>
<dbReference type="InterPro" id="IPR043128">
    <property type="entry name" value="Rev_trsase/Diguanyl_cyclase"/>
</dbReference>
<name>A0A6J1PFD1_9HYME</name>
<dbReference type="OrthoDB" id="6736537at2759"/>
<dbReference type="SUPFAM" id="SSF56672">
    <property type="entry name" value="DNA/RNA polymerases"/>
    <property type="match status" value="1"/>
</dbReference>
<evidence type="ECO:0000259" key="1">
    <source>
        <dbReference type="Pfam" id="PF00078"/>
    </source>
</evidence>
<feature type="non-terminal residue" evidence="3">
    <location>
        <position position="1"/>
    </location>
</feature>
<dbReference type="PANTHER" id="PTHR47331">
    <property type="entry name" value="PHD-TYPE DOMAIN-CONTAINING PROTEIN"/>
    <property type="match status" value="1"/>
</dbReference>
<organism evidence="2 3">
    <name type="scientific">Temnothorax curvispinosus</name>
    <dbReference type="NCBI Taxonomy" id="300111"/>
    <lineage>
        <taxon>Eukaryota</taxon>
        <taxon>Metazoa</taxon>
        <taxon>Ecdysozoa</taxon>
        <taxon>Arthropoda</taxon>
        <taxon>Hexapoda</taxon>
        <taxon>Insecta</taxon>
        <taxon>Pterygota</taxon>
        <taxon>Neoptera</taxon>
        <taxon>Endopterygota</taxon>
        <taxon>Hymenoptera</taxon>
        <taxon>Apocrita</taxon>
        <taxon>Aculeata</taxon>
        <taxon>Formicoidea</taxon>
        <taxon>Formicidae</taxon>
        <taxon>Myrmicinae</taxon>
        <taxon>Temnothorax</taxon>
    </lineage>
</organism>
<dbReference type="AlphaFoldDB" id="A0A6J1PFD1"/>
<dbReference type="GeneID" id="112452223"/>